<dbReference type="Proteomes" id="UP001628156">
    <property type="component" value="Unassembled WGS sequence"/>
</dbReference>
<sequence>MSSRDPTRGEENCVQWNEEEINTLKNNMEVYPEDKYSELKRYTLLLTNLPHKRLRDVAARVKYLKYIETHPTMTWSDFCKDKTLIRPQRIVTITKCPSHSSSQDSDVEGSSVRVVRKRSPSGTTPMPIEKPLGQDSVDGNVSDSMQIEENSLKSPVVDISELPSIPIVNAQQLNKQTPSVSKSKRINKIVRKNKINKLPQTTLITSPAPNTSIKVEQQPTIIITNEEQNSQLPPATTQNDISQVEQMLFQGETILTELMQSSTTELSISQILNFQYYVAQVMDFSSQLAKPLELPQMFSMPFTIEDIQQLIQQPQLIKMYEEQLTSTDPPMNNSQH</sequence>
<evidence type="ECO:0008006" key="4">
    <source>
        <dbReference type="Google" id="ProtNLM"/>
    </source>
</evidence>
<evidence type="ECO:0000313" key="2">
    <source>
        <dbReference type="EMBL" id="GAB1227787.1"/>
    </source>
</evidence>
<proteinExistence type="predicted"/>
<organism evidence="2 3">
    <name type="scientific">Entamoeba nuttalli</name>
    <dbReference type="NCBI Taxonomy" id="412467"/>
    <lineage>
        <taxon>Eukaryota</taxon>
        <taxon>Amoebozoa</taxon>
        <taxon>Evosea</taxon>
        <taxon>Archamoebae</taxon>
        <taxon>Mastigamoebida</taxon>
        <taxon>Entamoebidae</taxon>
        <taxon>Entamoeba</taxon>
    </lineage>
</organism>
<evidence type="ECO:0000256" key="1">
    <source>
        <dbReference type="SAM" id="MobiDB-lite"/>
    </source>
</evidence>
<evidence type="ECO:0000313" key="3">
    <source>
        <dbReference type="Proteomes" id="UP001628156"/>
    </source>
</evidence>
<feature type="compositionally biased region" description="Low complexity" evidence="1">
    <location>
        <begin position="98"/>
        <end position="113"/>
    </location>
</feature>
<keyword evidence="3" id="KW-1185">Reference proteome</keyword>
<name>A0ABQ0DY57_9EUKA</name>
<feature type="region of interest" description="Disordered" evidence="1">
    <location>
        <begin position="95"/>
        <end position="137"/>
    </location>
</feature>
<gene>
    <name evidence="2" type="ORF">ENUP19_0357G0017</name>
</gene>
<protein>
    <recommendedName>
        <fullName evidence="4">Heat shock transcription factor</fullName>
    </recommendedName>
</protein>
<dbReference type="EMBL" id="BAAFRS010000357">
    <property type="protein sequence ID" value="GAB1227787.1"/>
    <property type="molecule type" value="Genomic_DNA"/>
</dbReference>
<comment type="caution">
    <text evidence="2">The sequence shown here is derived from an EMBL/GenBank/DDBJ whole genome shotgun (WGS) entry which is preliminary data.</text>
</comment>
<reference evidence="2 3" key="1">
    <citation type="journal article" date="2019" name="PLoS Negl. Trop. Dis.">
        <title>Whole genome sequencing of Entamoeba nuttalli reveals mammalian host-related molecular signatures and a novel octapeptide-repeat surface protein.</title>
        <authorList>
            <person name="Tanaka M."/>
            <person name="Makiuchi T."/>
            <person name="Komiyama T."/>
            <person name="Shiina T."/>
            <person name="Osaki K."/>
            <person name="Tachibana H."/>
        </authorList>
    </citation>
    <scope>NUCLEOTIDE SEQUENCE [LARGE SCALE GENOMIC DNA]</scope>
    <source>
        <strain evidence="2 3">P19-061405</strain>
    </source>
</reference>
<accession>A0ABQ0DY57</accession>